<organism evidence="8 9">
    <name type="scientific">Paenibacillus puldeungensis</name>
    <dbReference type="NCBI Taxonomy" id="696536"/>
    <lineage>
        <taxon>Bacteria</taxon>
        <taxon>Bacillati</taxon>
        <taxon>Bacillota</taxon>
        <taxon>Bacilli</taxon>
        <taxon>Bacillales</taxon>
        <taxon>Paenibacillaceae</taxon>
        <taxon>Paenibacillus</taxon>
    </lineage>
</organism>
<dbReference type="Gene3D" id="3.90.780.10">
    <property type="entry name" value="5'-Nucleotidase, C-terminal domain"/>
    <property type="match status" value="1"/>
</dbReference>
<dbReference type="PANTHER" id="PTHR11575">
    <property type="entry name" value="5'-NUCLEOTIDASE-RELATED"/>
    <property type="match status" value="1"/>
</dbReference>
<protein>
    <submittedName>
        <fullName evidence="8">Bifunctional metallophosphatase/5'-nucleotidase</fullName>
    </submittedName>
</protein>
<dbReference type="InterPro" id="IPR036907">
    <property type="entry name" value="5'-Nucleotdase_C_sf"/>
</dbReference>
<keyword evidence="2" id="KW-0479">Metal-binding</keyword>
<dbReference type="InterPro" id="IPR006179">
    <property type="entry name" value="5_nucleotidase/apyrase"/>
</dbReference>
<feature type="domain" description="Calcineurin-like phosphoesterase" evidence="6">
    <location>
        <begin position="13"/>
        <end position="246"/>
    </location>
</feature>
<evidence type="ECO:0000256" key="1">
    <source>
        <dbReference type="ARBA" id="ARBA00006654"/>
    </source>
</evidence>
<evidence type="ECO:0000259" key="7">
    <source>
        <dbReference type="Pfam" id="PF02872"/>
    </source>
</evidence>
<proteinExistence type="inferred from homology"/>
<comment type="caution">
    <text evidence="8">The sequence shown here is derived from an EMBL/GenBank/DDBJ whole genome shotgun (WGS) entry which is preliminary data.</text>
</comment>
<gene>
    <name evidence="8" type="ORF">ACFQ3W_14795</name>
</gene>
<dbReference type="Gene3D" id="3.60.21.10">
    <property type="match status" value="1"/>
</dbReference>
<keyword evidence="4 5" id="KW-0547">Nucleotide-binding</keyword>
<evidence type="ECO:0000259" key="6">
    <source>
        <dbReference type="Pfam" id="PF00149"/>
    </source>
</evidence>
<dbReference type="SUPFAM" id="SSF56300">
    <property type="entry name" value="Metallo-dependent phosphatases"/>
    <property type="match status" value="1"/>
</dbReference>
<keyword evidence="3" id="KW-0732">Signal</keyword>
<dbReference type="PANTHER" id="PTHR11575:SF6">
    <property type="entry name" value="2',3'-CYCLIC-NUCLEOTIDE 2'-PHOSPHODIESTERASE_3'-NUCLEOTIDASE"/>
    <property type="match status" value="1"/>
</dbReference>
<dbReference type="Pfam" id="PF02872">
    <property type="entry name" value="5_nucleotid_C"/>
    <property type="match status" value="1"/>
</dbReference>
<sequence length="532" mass="59383">MGGENGLQATCEVLVTSDIHGYIYPTDYRSRDERSLGLAKLATMIRSEREKSQNGLLIDNGDIIQGTPLCSFYMKHKEETHPSVKVLNALGYDAAVPGNHEFNYGMDELRRVMADSNFPWLSAGILDRGNGQQPAFGKPYIVKTTESGIKIAILGVTTHYIPHWENPRHIEGLVFQDALETAKQWVPRIRQGEQPDLLVVSYHGGFERDLRTGEPAERLTGENQGYAMCMEVPGIDVLITGHQHRYIAEEIGGVMVIQPGCNGQALGKITVHFNKEEGGKWSIVRRQAELLYPDETVAADTAVLELALELESETQEWLDQPIGQVTGDMTIHSPLACRLADNPFMEFVNRVQMEASGVEISNASLLSNESKGFQGSITMRDVLTNFMYPNTLTVLRLTGRDIREALEQTANYFVIGTDGEIDVNPAYIEPKAQHYNYDMWEGIEYVLDVSRPIGQRVVQFARNGVDIREDEEFDVVMNNYRAGGGGNYDMYCGKPVVKEILSDAAELVAEYILRRETITAACDHNWKVVAQG</sequence>
<dbReference type="Proteomes" id="UP001597262">
    <property type="component" value="Unassembled WGS sequence"/>
</dbReference>
<dbReference type="PRINTS" id="PR01607">
    <property type="entry name" value="APYRASEFAMLY"/>
</dbReference>
<evidence type="ECO:0000313" key="9">
    <source>
        <dbReference type="Proteomes" id="UP001597262"/>
    </source>
</evidence>
<feature type="domain" description="5'-Nucleotidase C-terminal" evidence="7">
    <location>
        <begin position="322"/>
        <end position="491"/>
    </location>
</feature>
<keyword evidence="9" id="KW-1185">Reference proteome</keyword>
<dbReference type="RefSeq" id="WP_379320109.1">
    <property type="nucleotide sequence ID" value="NZ_JBHTLM010000010.1"/>
</dbReference>
<name>A0ABW3RYJ2_9BACL</name>
<dbReference type="Pfam" id="PF00149">
    <property type="entry name" value="Metallophos"/>
    <property type="match status" value="1"/>
</dbReference>
<comment type="similarity">
    <text evidence="1 5">Belongs to the 5'-nucleotidase family.</text>
</comment>
<evidence type="ECO:0000256" key="5">
    <source>
        <dbReference type="RuleBase" id="RU362119"/>
    </source>
</evidence>
<dbReference type="InterPro" id="IPR004843">
    <property type="entry name" value="Calcineurin-like_PHP"/>
</dbReference>
<evidence type="ECO:0000256" key="4">
    <source>
        <dbReference type="ARBA" id="ARBA00022741"/>
    </source>
</evidence>
<dbReference type="EMBL" id="JBHTLM010000010">
    <property type="protein sequence ID" value="MFD1177559.1"/>
    <property type="molecule type" value="Genomic_DNA"/>
</dbReference>
<dbReference type="InterPro" id="IPR008334">
    <property type="entry name" value="5'-Nucleotdase_C"/>
</dbReference>
<evidence type="ECO:0000313" key="8">
    <source>
        <dbReference type="EMBL" id="MFD1177559.1"/>
    </source>
</evidence>
<dbReference type="SUPFAM" id="SSF55816">
    <property type="entry name" value="5'-nucleotidase (syn. UDP-sugar hydrolase), C-terminal domain"/>
    <property type="match status" value="1"/>
</dbReference>
<dbReference type="InterPro" id="IPR029052">
    <property type="entry name" value="Metallo-depent_PP-like"/>
</dbReference>
<accession>A0ABW3RYJ2</accession>
<evidence type="ECO:0000256" key="2">
    <source>
        <dbReference type="ARBA" id="ARBA00022723"/>
    </source>
</evidence>
<dbReference type="InterPro" id="IPR041827">
    <property type="entry name" value="CpdB_N"/>
</dbReference>
<keyword evidence="5" id="KW-0378">Hydrolase</keyword>
<dbReference type="CDD" id="cd07410">
    <property type="entry name" value="MPP_CpdB_N"/>
    <property type="match status" value="1"/>
</dbReference>
<reference evidence="9" key="1">
    <citation type="journal article" date="2019" name="Int. J. Syst. Evol. Microbiol.">
        <title>The Global Catalogue of Microorganisms (GCM) 10K type strain sequencing project: providing services to taxonomists for standard genome sequencing and annotation.</title>
        <authorList>
            <consortium name="The Broad Institute Genomics Platform"/>
            <consortium name="The Broad Institute Genome Sequencing Center for Infectious Disease"/>
            <person name="Wu L."/>
            <person name="Ma J."/>
        </authorList>
    </citation>
    <scope>NUCLEOTIDE SEQUENCE [LARGE SCALE GENOMIC DNA]</scope>
    <source>
        <strain evidence="9">CCUG 59189</strain>
    </source>
</reference>
<evidence type="ECO:0000256" key="3">
    <source>
        <dbReference type="ARBA" id="ARBA00022729"/>
    </source>
</evidence>